<dbReference type="GO" id="GO:0046872">
    <property type="term" value="F:metal ion binding"/>
    <property type="evidence" value="ECO:0007669"/>
    <property type="project" value="UniProtKB-KW"/>
</dbReference>
<evidence type="ECO:0000313" key="5">
    <source>
        <dbReference type="Proteomes" id="UP000198318"/>
    </source>
</evidence>
<evidence type="ECO:0000256" key="2">
    <source>
        <dbReference type="ARBA" id="ARBA00022842"/>
    </source>
</evidence>
<keyword evidence="2" id="KW-0460">Magnesium</keyword>
<organism evidence="4 5">
    <name type="scientific">Actinomadura meyerae</name>
    <dbReference type="NCBI Taxonomy" id="240840"/>
    <lineage>
        <taxon>Bacteria</taxon>
        <taxon>Bacillati</taxon>
        <taxon>Actinomycetota</taxon>
        <taxon>Actinomycetes</taxon>
        <taxon>Streptosporangiales</taxon>
        <taxon>Thermomonosporaceae</taxon>
        <taxon>Actinomadura</taxon>
    </lineage>
</organism>
<dbReference type="GO" id="GO:0004659">
    <property type="term" value="F:prenyltransferase activity"/>
    <property type="evidence" value="ECO:0007669"/>
    <property type="project" value="InterPro"/>
</dbReference>
<dbReference type="GO" id="GO:0008299">
    <property type="term" value="P:isoprenoid biosynthetic process"/>
    <property type="evidence" value="ECO:0007669"/>
    <property type="project" value="InterPro"/>
</dbReference>
<dbReference type="SFLD" id="SFLDG01017">
    <property type="entry name" value="Polyprenyl_Transferase_Like"/>
    <property type="match status" value="1"/>
</dbReference>
<dbReference type="CDD" id="cd00685">
    <property type="entry name" value="Trans_IPPS_HT"/>
    <property type="match status" value="1"/>
</dbReference>
<dbReference type="Proteomes" id="UP000198318">
    <property type="component" value="Unassembled WGS sequence"/>
</dbReference>
<dbReference type="PROSITE" id="PS00444">
    <property type="entry name" value="POLYPRENYL_SYNTHASE_2"/>
    <property type="match status" value="1"/>
</dbReference>
<dbReference type="InterPro" id="IPR008949">
    <property type="entry name" value="Isoprenoid_synthase_dom_sf"/>
</dbReference>
<dbReference type="InterPro" id="IPR000092">
    <property type="entry name" value="Polyprenyl_synt"/>
</dbReference>
<dbReference type="RefSeq" id="WP_089325734.1">
    <property type="nucleotide sequence ID" value="NZ_FZOR01000007.1"/>
</dbReference>
<reference evidence="4 5" key="1">
    <citation type="submission" date="2017-06" db="EMBL/GenBank/DDBJ databases">
        <authorList>
            <person name="Kim H.J."/>
            <person name="Triplett B.A."/>
        </authorList>
    </citation>
    <scope>NUCLEOTIDE SEQUENCE [LARGE SCALE GENOMIC DNA]</scope>
    <source>
        <strain evidence="4 5">DSM 44715</strain>
    </source>
</reference>
<dbReference type="Gene3D" id="1.10.600.10">
    <property type="entry name" value="Farnesyl Diphosphate Synthase"/>
    <property type="match status" value="1"/>
</dbReference>
<accession>A0A239GHJ2</accession>
<dbReference type="InterPro" id="IPR033749">
    <property type="entry name" value="Polyprenyl_synt_CS"/>
</dbReference>
<evidence type="ECO:0000313" key="4">
    <source>
        <dbReference type="EMBL" id="SNS67524.1"/>
    </source>
</evidence>
<keyword evidence="1" id="KW-0479">Metal-binding</keyword>
<gene>
    <name evidence="4" type="ORF">SAMN05443665_1007160</name>
</gene>
<dbReference type="PANTHER" id="PTHR12001:SF71">
    <property type="entry name" value="(2E,6E)-FARNESYL DIPHOSPHATE SYNTHASE"/>
    <property type="match status" value="1"/>
</dbReference>
<proteinExistence type="inferred from homology"/>
<dbReference type="SUPFAM" id="SSF48576">
    <property type="entry name" value="Terpenoid synthases"/>
    <property type="match status" value="1"/>
</dbReference>
<comment type="similarity">
    <text evidence="3">Belongs to the FPP/GGPP synthase family.</text>
</comment>
<dbReference type="OrthoDB" id="4497239at2"/>
<dbReference type="SFLD" id="SFLDS00005">
    <property type="entry name" value="Isoprenoid_Synthase_Type_I"/>
    <property type="match status" value="1"/>
</dbReference>
<dbReference type="AlphaFoldDB" id="A0A239GHJ2"/>
<dbReference type="PANTHER" id="PTHR12001">
    <property type="entry name" value="GERANYLGERANYL PYROPHOSPHATE SYNTHASE"/>
    <property type="match status" value="1"/>
</dbReference>
<sequence>MTAVPVSMTGVRELVDGALRAAVGRLDPRTYRVAAYHLGWTDEEGHPRKAPAGKALRPALALLSARAAVAPPESALPGAVAVELVHAFSLLHDDIMDGDRTRRHRPAAWTVFGEASAILAGDALLALAGEVLLEAPAEGSGRAAHALSTATRRLIAGQSLDMDFETRRQVGVEECVAMASGKTAALLACSCSIGAVLDGAPEPLTDALAAFGTDLGVAFQLADDLLGVWGDPATTGKPAMSDLRSRKMSLPIVAALNSGTPEGAKLAELYARPRPAAEGPAEAEAREAAALVEAAGGRAWAELEAESRVRRAAEHLAAVRMPDSARTEFLRIADFVTRRDH</sequence>
<evidence type="ECO:0000256" key="3">
    <source>
        <dbReference type="RuleBase" id="RU004466"/>
    </source>
</evidence>
<dbReference type="PROSITE" id="PS00723">
    <property type="entry name" value="POLYPRENYL_SYNTHASE_1"/>
    <property type="match status" value="1"/>
</dbReference>
<keyword evidence="3" id="KW-0808">Transferase</keyword>
<evidence type="ECO:0000256" key="1">
    <source>
        <dbReference type="ARBA" id="ARBA00022723"/>
    </source>
</evidence>
<keyword evidence="5" id="KW-1185">Reference proteome</keyword>
<dbReference type="EMBL" id="FZOR01000007">
    <property type="protein sequence ID" value="SNS67524.1"/>
    <property type="molecule type" value="Genomic_DNA"/>
</dbReference>
<protein>
    <submittedName>
        <fullName evidence="4">Geranylgeranyl diphosphate synthase, type I</fullName>
    </submittedName>
</protein>
<dbReference type="Pfam" id="PF00348">
    <property type="entry name" value="polyprenyl_synt"/>
    <property type="match status" value="1"/>
</dbReference>
<name>A0A239GHJ2_9ACTN</name>